<evidence type="ECO:0000259" key="5">
    <source>
        <dbReference type="Pfam" id="PF04542"/>
    </source>
</evidence>
<keyword evidence="3" id="KW-0731">Sigma factor</keyword>
<comment type="similarity">
    <text evidence="1">Belongs to the sigma-70 factor family. ECF subfamily.</text>
</comment>
<dbReference type="Pfam" id="PF08281">
    <property type="entry name" value="Sigma70_r4_2"/>
    <property type="match status" value="1"/>
</dbReference>
<dbReference type="PANTHER" id="PTHR43133">
    <property type="entry name" value="RNA POLYMERASE ECF-TYPE SIGMA FACTO"/>
    <property type="match status" value="1"/>
</dbReference>
<organism evidence="7 8">
    <name type="scientific">Shinella oryzae</name>
    <dbReference type="NCBI Taxonomy" id="2871820"/>
    <lineage>
        <taxon>Bacteria</taxon>
        <taxon>Pseudomonadati</taxon>
        <taxon>Pseudomonadota</taxon>
        <taxon>Alphaproteobacteria</taxon>
        <taxon>Hyphomicrobiales</taxon>
        <taxon>Rhizobiaceae</taxon>
        <taxon>Shinella</taxon>
    </lineage>
</organism>
<keyword evidence="8" id="KW-1185">Reference proteome</keyword>
<keyword evidence="7" id="KW-0614">Plasmid</keyword>
<dbReference type="InterPro" id="IPR013249">
    <property type="entry name" value="RNA_pol_sigma70_r4_t2"/>
</dbReference>
<dbReference type="InterPro" id="IPR007627">
    <property type="entry name" value="RNA_pol_sigma70_r2"/>
</dbReference>
<name>A0ABY9KCJ0_9HYPH</name>
<feature type="domain" description="RNA polymerase sigma factor 70 region 4 type 2" evidence="6">
    <location>
        <begin position="112"/>
        <end position="162"/>
    </location>
</feature>
<dbReference type="Gene3D" id="1.10.10.10">
    <property type="entry name" value="Winged helix-like DNA-binding domain superfamily/Winged helix DNA-binding domain"/>
    <property type="match status" value="1"/>
</dbReference>
<proteinExistence type="inferred from homology"/>
<dbReference type="Gene3D" id="1.10.1740.10">
    <property type="match status" value="1"/>
</dbReference>
<keyword evidence="2" id="KW-0805">Transcription regulation</keyword>
<protein>
    <submittedName>
        <fullName evidence="7">RNA polymerase sigma factor</fullName>
    </submittedName>
</protein>
<evidence type="ECO:0000313" key="7">
    <source>
        <dbReference type="EMBL" id="WLS05326.1"/>
    </source>
</evidence>
<dbReference type="SUPFAM" id="SSF88659">
    <property type="entry name" value="Sigma3 and sigma4 domains of RNA polymerase sigma factors"/>
    <property type="match status" value="1"/>
</dbReference>
<accession>A0ABY9KCJ0</accession>
<evidence type="ECO:0000313" key="8">
    <source>
        <dbReference type="Proteomes" id="UP001225788"/>
    </source>
</evidence>
<geneLocation type="plasmid" evidence="7 8">
    <name>unnamed1</name>
</geneLocation>
<dbReference type="RefSeq" id="WP_256365819.1">
    <property type="nucleotide sequence ID" value="NZ_CP132315.1"/>
</dbReference>
<gene>
    <name evidence="7" type="ORF">Q9315_24585</name>
</gene>
<evidence type="ECO:0000256" key="2">
    <source>
        <dbReference type="ARBA" id="ARBA00023015"/>
    </source>
</evidence>
<reference evidence="7 8" key="1">
    <citation type="submission" date="2023-08" db="EMBL/GenBank/DDBJ databases">
        <title>Pathogen: clinical or host-associated sample.</title>
        <authorList>
            <person name="Hergert J."/>
            <person name="Casey R."/>
            <person name="Wagner J."/>
            <person name="Young E.L."/>
            <person name="Oakeson K.F."/>
        </authorList>
    </citation>
    <scope>NUCLEOTIDE SEQUENCE [LARGE SCALE GENOMIC DNA]</scope>
    <source>
        <strain evidence="7 8">UPHL-collab-2</strain>
        <plasmid evidence="7 8">unnamed1</plasmid>
    </source>
</reference>
<dbReference type="PANTHER" id="PTHR43133:SF63">
    <property type="entry name" value="RNA POLYMERASE SIGMA FACTOR FECI-RELATED"/>
    <property type="match status" value="1"/>
</dbReference>
<evidence type="ECO:0000256" key="4">
    <source>
        <dbReference type="ARBA" id="ARBA00023163"/>
    </source>
</evidence>
<dbReference type="InterPro" id="IPR013324">
    <property type="entry name" value="RNA_pol_sigma_r3/r4-like"/>
</dbReference>
<dbReference type="NCBIfam" id="TIGR02937">
    <property type="entry name" value="sigma70-ECF"/>
    <property type="match status" value="1"/>
</dbReference>
<evidence type="ECO:0000256" key="1">
    <source>
        <dbReference type="ARBA" id="ARBA00010641"/>
    </source>
</evidence>
<keyword evidence="4" id="KW-0804">Transcription</keyword>
<feature type="domain" description="RNA polymerase sigma-70 region 2" evidence="5">
    <location>
        <begin position="15"/>
        <end position="79"/>
    </location>
</feature>
<dbReference type="EMBL" id="CP132315">
    <property type="protein sequence ID" value="WLS05326.1"/>
    <property type="molecule type" value="Genomic_DNA"/>
</dbReference>
<dbReference type="InterPro" id="IPR013325">
    <property type="entry name" value="RNA_pol_sigma_r2"/>
</dbReference>
<dbReference type="Pfam" id="PF04542">
    <property type="entry name" value="Sigma70_r2"/>
    <property type="match status" value="1"/>
</dbReference>
<dbReference type="InterPro" id="IPR039425">
    <property type="entry name" value="RNA_pol_sigma-70-like"/>
</dbReference>
<dbReference type="SUPFAM" id="SSF88946">
    <property type="entry name" value="Sigma2 domain of RNA polymerase sigma factors"/>
    <property type="match status" value="1"/>
</dbReference>
<sequence>MADIVTSRSDEIERLYQTERRRLERMVTRKVGPSQASDVVQEVFARIWEKAKEHVVLTPSYLSRCASNSAIDQLRVEKRHKALADKITADQYAAPVATPLQIVEARDGIRHLDDTIRRLPERTRHVFLLNRVHGCTYQEIAATMGLSYIMVEREMAKALLACRESFK</sequence>
<dbReference type="Proteomes" id="UP001225788">
    <property type="component" value="Plasmid unnamed1"/>
</dbReference>
<evidence type="ECO:0000259" key="6">
    <source>
        <dbReference type="Pfam" id="PF08281"/>
    </source>
</evidence>
<dbReference type="InterPro" id="IPR036388">
    <property type="entry name" value="WH-like_DNA-bd_sf"/>
</dbReference>
<dbReference type="InterPro" id="IPR014284">
    <property type="entry name" value="RNA_pol_sigma-70_dom"/>
</dbReference>
<evidence type="ECO:0000256" key="3">
    <source>
        <dbReference type="ARBA" id="ARBA00023082"/>
    </source>
</evidence>